<evidence type="ECO:0000256" key="2">
    <source>
        <dbReference type="SAM" id="MobiDB-lite"/>
    </source>
</evidence>
<dbReference type="GO" id="GO:0050532">
    <property type="term" value="F:2-phosphosulfolactate phosphatase activity"/>
    <property type="evidence" value="ECO:0007669"/>
    <property type="project" value="InterPro"/>
</dbReference>
<reference evidence="3 4" key="1">
    <citation type="submission" date="2016-10" db="EMBL/GenBank/DDBJ databases">
        <authorList>
            <person name="de Groot N.N."/>
        </authorList>
    </citation>
    <scope>NUCLEOTIDE SEQUENCE [LARGE SCALE GENOMIC DNA]</scope>
    <source>
        <strain evidence="3 4">OK461</strain>
    </source>
</reference>
<name>A0A1I2JFP2_9ACTN</name>
<evidence type="ECO:0000313" key="3">
    <source>
        <dbReference type="EMBL" id="SFF53089.1"/>
    </source>
</evidence>
<feature type="region of interest" description="Disordered" evidence="2">
    <location>
        <begin position="259"/>
        <end position="280"/>
    </location>
</feature>
<sequence>MTDMNDMNDWYLQQEYAVRFEWGAGGAERVAGGVGCLVVVDVLSFSTSVNVAVEAGIRVHPYAWRDETASVFARDNAAELAVGRRAVTAASPWSLSPAALRRAPFIPRLVLPSPNGSAIAAAAGGSTVVAGCLRNASAVGRWLALHGHGTLERPLAVIAAGERWPDGSLRPGLEDLMGAGAVIAALLATGGAGPLSPEAAAARTAFTGTPDAAGAVAACSSALELARSGFADDVAIAVEVDASTTVPVLTDGAFTAGTRTDGSPFDGAVHTGPVHLTPPA</sequence>
<dbReference type="Proteomes" id="UP000181942">
    <property type="component" value="Unassembled WGS sequence"/>
</dbReference>
<dbReference type="AlphaFoldDB" id="A0A1I2JFP2"/>
<dbReference type="Gene3D" id="3.90.1560.10">
    <property type="entry name" value="ComB-like"/>
    <property type="match status" value="1"/>
</dbReference>
<accession>A0A1I2JFP2</accession>
<dbReference type="EMBL" id="FONR01000008">
    <property type="protein sequence ID" value="SFF53089.1"/>
    <property type="molecule type" value="Genomic_DNA"/>
</dbReference>
<dbReference type="GO" id="GO:0000287">
    <property type="term" value="F:magnesium ion binding"/>
    <property type="evidence" value="ECO:0007669"/>
    <property type="project" value="InterPro"/>
</dbReference>
<gene>
    <name evidence="3" type="ORF">SAMN02787118_10849</name>
</gene>
<dbReference type="SUPFAM" id="SSF142823">
    <property type="entry name" value="ComB-like"/>
    <property type="match status" value="1"/>
</dbReference>
<evidence type="ECO:0000313" key="4">
    <source>
        <dbReference type="Proteomes" id="UP000181942"/>
    </source>
</evidence>
<dbReference type="InterPro" id="IPR005238">
    <property type="entry name" value="ComB-like"/>
</dbReference>
<organism evidence="3 4">
    <name type="scientific">Streptomyces mirabilis</name>
    <dbReference type="NCBI Taxonomy" id="68239"/>
    <lineage>
        <taxon>Bacteria</taxon>
        <taxon>Bacillati</taxon>
        <taxon>Actinomycetota</taxon>
        <taxon>Actinomycetes</taxon>
        <taxon>Kitasatosporales</taxon>
        <taxon>Streptomycetaceae</taxon>
        <taxon>Streptomyces</taxon>
    </lineage>
</organism>
<dbReference type="Pfam" id="PF04029">
    <property type="entry name" value="2-ph_phosp"/>
    <property type="match status" value="1"/>
</dbReference>
<protein>
    <recommendedName>
        <fullName evidence="1">Probable 2-phosphosulfolactate phosphatase</fullName>
    </recommendedName>
</protein>
<dbReference type="InterPro" id="IPR036702">
    <property type="entry name" value="ComB-like_sf"/>
</dbReference>
<proteinExistence type="predicted"/>
<evidence type="ECO:0000256" key="1">
    <source>
        <dbReference type="ARBA" id="ARBA00021948"/>
    </source>
</evidence>